<gene>
    <name evidence="4" type="ORF">PRA_mt0112</name>
</gene>
<dbReference type="PANTHER" id="PTHR36181:SF4">
    <property type="entry name" value="LAGLIDADG ENDONUCLEASE"/>
    <property type="match status" value="1"/>
</dbReference>
<proteinExistence type="predicted"/>
<dbReference type="GeneID" id="14469545"/>
<protein>
    <recommendedName>
        <fullName evidence="3">Homing endonuclease LAGLIDADG domain-containing protein</fullName>
    </recommendedName>
</protein>
<dbReference type="RefSeq" id="YP_007374922.1">
    <property type="nucleotide sequence ID" value="NC_020148.1"/>
</dbReference>
<dbReference type="PANTHER" id="PTHR36181">
    <property type="entry name" value="INTRON-ENCODED ENDONUCLEASE AI3-RELATED"/>
    <property type="match status" value="1"/>
</dbReference>
<geneLocation type="mitochondrion" evidence="4"/>
<evidence type="ECO:0000256" key="1">
    <source>
        <dbReference type="ARBA" id="ARBA00002670"/>
    </source>
</evidence>
<evidence type="ECO:0000256" key="2">
    <source>
        <dbReference type="SAM" id="SignalP"/>
    </source>
</evidence>
<dbReference type="InterPro" id="IPR004860">
    <property type="entry name" value="LAGLIDADG_dom"/>
</dbReference>
<sequence length="152" mass="17116">MGWRVQGKFQMGLNKRDLTLLLLLQQILGGFGTIHENPTLNKVNYSIDSKKDLLVLISHLEKYPLLTQKGALAEPKAPGVLGTGCRRADFILFKEVVKLMNNKAHLSIQGLNKIINIKASMNLGLSDFLKSEFTKFAPVPFLYTKKVRKTNY</sequence>
<evidence type="ECO:0000313" key="4">
    <source>
        <dbReference type="EMBL" id="CCE89211.1"/>
    </source>
</evidence>
<comment type="function">
    <text evidence="1">Mitochondrial DNA endonuclease involved in intron homing.</text>
</comment>
<dbReference type="Pfam" id="PF00961">
    <property type="entry name" value="LAGLIDADG_1"/>
    <property type="match status" value="1"/>
</dbReference>
<dbReference type="GO" id="GO:0004519">
    <property type="term" value="F:endonuclease activity"/>
    <property type="evidence" value="ECO:0007669"/>
    <property type="project" value="InterPro"/>
</dbReference>
<reference evidence="4" key="1">
    <citation type="journal article" date="2014" name="PLoS ONE">
        <title>Mitochondrial Genome of Phlebia radiata Is the Second Largest (156 kbp) among Fungi and Features Signs of Genome Flexibility and Recent Recombination Events.</title>
        <authorList>
            <person name="Salavirta H."/>
            <person name="Oksanen I."/>
            <person name="Kuuskeri J."/>
            <person name="Makela M."/>
            <person name="Laine P."/>
            <person name="Paulin L."/>
            <person name="Lundell T."/>
        </authorList>
    </citation>
    <scope>NUCLEOTIDE SEQUENCE</scope>
    <source>
        <strain evidence="4">79</strain>
    </source>
</reference>
<dbReference type="GO" id="GO:0005739">
    <property type="term" value="C:mitochondrion"/>
    <property type="evidence" value="ECO:0007669"/>
    <property type="project" value="UniProtKB-ARBA"/>
</dbReference>
<name>L8B9B0_PHLRA</name>
<evidence type="ECO:0000259" key="3">
    <source>
        <dbReference type="Pfam" id="PF00961"/>
    </source>
</evidence>
<dbReference type="InterPro" id="IPR051289">
    <property type="entry name" value="LAGLIDADG_Endonuclease"/>
</dbReference>
<accession>L8B9B0</accession>
<dbReference type="SUPFAM" id="SSF55608">
    <property type="entry name" value="Homing endonucleases"/>
    <property type="match status" value="1"/>
</dbReference>
<feature type="chain" id="PRO_5003987300" description="Homing endonuclease LAGLIDADG domain-containing protein" evidence="2">
    <location>
        <begin position="33"/>
        <end position="152"/>
    </location>
</feature>
<keyword evidence="2" id="KW-0732">Signal</keyword>
<dbReference type="InterPro" id="IPR027434">
    <property type="entry name" value="Homing_endonucl"/>
</dbReference>
<feature type="domain" description="Homing endonuclease LAGLIDADG" evidence="3">
    <location>
        <begin position="2"/>
        <end position="70"/>
    </location>
</feature>
<dbReference type="Gene3D" id="3.10.28.10">
    <property type="entry name" value="Homing endonucleases"/>
    <property type="match status" value="1"/>
</dbReference>
<dbReference type="AlphaFoldDB" id="L8B9B0"/>
<organism evidence="4">
    <name type="scientific">Phlebia radiata</name>
    <name type="common">White-rot fungus</name>
    <dbReference type="NCBI Taxonomy" id="5308"/>
    <lineage>
        <taxon>Eukaryota</taxon>
        <taxon>Fungi</taxon>
        <taxon>Dikarya</taxon>
        <taxon>Basidiomycota</taxon>
        <taxon>Agaricomycotina</taxon>
        <taxon>Agaricomycetes</taxon>
        <taxon>Polyporales</taxon>
        <taxon>Meruliaceae</taxon>
        <taxon>Phlebia</taxon>
    </lineage>
</organism>
<feature type="signal peptide" evidence="2">
    <location>
        <begin position="1"/>
        <end position="32"/>
    </location>
</feature>
<keyword evidence="4" id="KW-0496">Mitochondrion</keyword>
<dbReference type="EMBL" id="HE613568">
    <property type="protein sequence ID" value="CCE89211.1"/>
    <property type="molecule type" value="Genomic_DNA"/>
</dbReference>